<dbReference type="Proteomes" id="UP000275356">
    <property type="component" value="Unassembled WGS sequence"/>
</dbReference>
<feature type="compositionally biased region" description="Basic residues" evidence="1">
    <location>
        <begin position="291"/>
        <end position="301"/>
    </location>
</feature>
<proteinExistence type="predicted"/>
<keyword evidence="3" id="KW-1185">Reference proteome</keyword>
<feature type="compositionally biased region" description="Low complexity" evidence="1">
    <location>
        <begin position="1"/>
        <end position="24"/>
    </location>
</feature>
<reference evidence="2 3" key="1">
    <citation type="submission" date="2018-11" db="EMBL/GenBank/DDBJ databases">
        <title>Sequencing the genomes of 1000 actinobacteria strains.</title>
        <authorList>
            <person name="Klenk H.-P."/>
        </authorList>
    </citation>
    <scope>NUCLEOTIDE SEQUENCE [LARGE SCALE GENOMIC DNA]</scope>
    <source>
        <strain evidence="2 3">DSM 13521</strain>
    </source>
</reference>
<dbReference type="AlphaFoldDB" id="A0A3N2DBZ4"/>
<gene>
    <name evidence="2" type="ORF">EDD28_1771</name>
</gene>
<protein>
    <submittedName>
        <fullName evidence="2">Uncharacterized protein</fullName>
    </submittedName>
</protein>
<feature type="region of interest" description="Disordered" evidence="1">
    <location>
        <begin position="106"/>
        <end position="227"/>
    </location>
</feature>
<evidence type="ECO:0000313" key="3">
    <source>
        <dbReference type="Proteomes" id="UP000275356"/>
    </source>
</evidence>
<name>A0A3N2DBZ4_9MICO</name>
<evidence type="ECO:0000313" key="2">
    <source>
        <dbReference type="EMBL" id="ROR97178.1"/>
    </source>
</evidence>
<accession>A0A3N2DBZ4</accession>
<evidence type="ECO:0000256" key="1">
    <source>
        <dbReference type="SAM" id="MobiDB-lite"/>
    </source>
</evidence>
<feature type="compositionally biased region" description="Gly residues" evidence="1">
    <location>
        <begin position="119"/>
        <end position="130"/>
    </location>
</feature>
<dbReference type="EMBL" id="RKHQ01000001">
    <property type="protein sequence ID" value="ROR97178.1"/>
    <property type="molecule type" value="Genomic_DNA"/>
</dbReference>
<feature type="region of interest" description="Disordered" evidence="1">
    <location>
        <begin position="240"/>
        <end position="326"/>
    </location>
</feature>
<sequence length="326" mass="32747">MPPATSRARRGYAAASSVPRSSQGTRGGRRGEPCGAGHRGGAAVVARPVRGDVVRPSLGGCSDAGAAPARSLTVRGRGGRAAWVPGCRIRRGAGCRIAVPGCPDHRAEGPRAARVPARRGGGGPAVGVGVGRPSATATGRAPGREGGLADGPSRPSAGVLRRSRGRSGWGADAQQGGGEGPEEGVPARPRPHHPSAVGPRRRATIAAPATGHAGNPEGSGRRRSRGAVVVDDVDGCVRQGELGAARSGTRRPRLRTGSRAPPVRAPRDATPTATVADARPPCSGRGATARARGRGGARPRRGSAAGGRRAVRDDLVGPGEQLGDER</sequence>
<organism evidence="2 3">
    <name type="scientific">Salana multivorans</name>
    <dbReference type="NCBI Taxonomy" id="120377"/>
    <lineage>
        <taxon>Bacteria</taxon>
        <taxon>Bacillati</taxon>
        <taxon>Actinomycetota</taxon>
        <taxon>Actinomycetes</taxon>
        <taxon>Micrococcales</taxon>
        <taxon>Beutenbergiaceae</taxon>
        <taxon>Salana</taxon>
    </lineage>
</organism>
<comment type="caution">
    <text evidence="2">The sequence shown here is derived from an EMBL/GenBank/DDBJ whole genome shotgun (WGS) entry which is preliminary data.</text>
</comment>
<feature type="compositionally biased region" description="Basic residues" evidence="1">
    <location>
        <begin position="189"/>
        <end position="203"/>
    </location>
</feature>
<feature type="region of interest" description="Disordered" evidence="1">
    <location>
        <begin position="1"/>
        <end position="43"/>
    </location>
</feature>